<dbReference type="InterPro" id="IPR036047">
    <property type="entry name" value="F-box-like_dom_sf"/>
</dbReference>
<feature type="domain" description="KIB1-4 beta-propeller" evidence="1">
    <location>
        <begin position="72"/>
        <end position="302"/>
    </location>
</feature>
<dbReference type="Proteomes" id="UP000541444">
    <property type="component" value="Unassembled WGS sequence"/>
</dbReference>
<protein>
    <recommendedName>
        <fullName evidence="1">KIB1-4 beta-propeller domain-containing protein</fullName>
    </recommendedName>
</protein>
<evidence type="ECO:0000313" key="3">
    <source>
        <dbReference type="Proteomes" id="UP000541444"/>
    </source>
</evidence>
<dbReference type="PANTHER" id="PTHR44259:SF114">
    <property type="entry name" value="OS06G0707300 PROTEIN"/>
    <property type="match status" value="1"/>
</dbReference>
<evidence type="ECO:0000313" key="2">
    <source>
        <dbReference type="EMBL" id="KAF6156069.1"/>
    </source>
</evidence>
<dbReference type="AlphaFoldDB" id="A0A7J7MMB5"/>
<dbReference type="InterPro" id="IPR005174">
    <property type="entry name" value="KIB1-4_b-propeller"/>
</dbReference>
<accession>A0A7J7MMB5</accession>
<dbReference type="Pfam" id="PF03478">
    <property type="entry name" value="Beta-prop_KIB1-4"/>
    <property type="match status" value="1"/>
</dbReference>
<dbReference type="SUPFAM" id="SSF81383">
    <property type="entry name" value="F-box domain"/>
    <property type="match status" value="1"/>
</dbReference>
<dbReference type="PANTHER" id="PTHR44259">
    <property type="entry name" value="OS07G0183000 PROTEIN-RELATED"/>
    <property type="match status" value="1"/>
</dbReference>
<dbReference type="Gene3D" id="1.20.1280.50">
    <property type="match status" value="1"/>
</dbReference>
<name>A0A7J7MMB5_9MAGN</name>
<reference evidence="2 3" key="1">
    <citation type="journal article" date="2020" name="IScience">
        <title>Genome Sequencing of the Endangered Kingdonia uniflora (Circaeasteraceae, Ranunculales) Reveals Potential Mechanisms of Evolutionary Specialization.</title>
        <authorList>
            <person name="Sun Y."/>
            <person name="Deng T."/>
            <person name="Zhang A."/>
            <person name="Moore M.J."/>
            <person name="Landis J.B."/>
            <person name="Lin N."/>
            <person name="Zhang H."/>
            <person name="Zhang X."/>
            <person name="Huang J."/>
            <person name="Zhang X."/>
            <person name="Sun H."/>
            <person name="Wang H."/>
        </authorList>
    </citation>
    <scope>NUCLEOTIDE SEQUENCE [LARGE SCALE GENOMIC DNA]</scope>
    <source>
        <strain evidence="2">TB1705</strain>
        <tissue evidence="2">Leaf</tissue>
    </source>
</reference>
<proteinExistence type="predicted"/>
<sequence length="311" mass="36032">MPNWAELPEELIGLVVKRLVGYHDLSDYFSFHAVCRAWRSVASEKHYYTGVSGYKVPWLMMAEKEASDIRSFYSLSTKKFINISLPEARRRRCWGSPNGWLITIGIDLEVHLLNPLTHVQIRLPPQTAFKDPYSHKIIYLPVKLHLYSIEKAILLSAPLSSITNDNCIVMVIYSEWSKLAIVKPGDETWTTLESPFGSYEDFLFFRNQVYAFNFAGVLRVCDISSTQPKAVDFASPPKDFMGSERSYLVEVGGNLLLVERIYDYDEDAYNGDPDFYAKNVETIFFFIYKLDLCTRKWEDLECSFGDCYFRW</sequence>
<dbReference type="InterPro" id="IPR050942">
    <property type="entry name" value="F-box_BR-signaling"/>
</dbReference>
<comment type="caution">
    <text evidence="2">The sequence shown here is derived from an EMBL/GenBank/DDBJ whole genome shotgun (WGS) entry which is preliminary data.</text>
</comment>
<gene>
    <name evidence="2" type="ORF">GIB67_021458</name>
</gene>
<keyword evidence="3" id="KW-1185">Reference proteome</keyword>
<evidence type="ECO:0000259" key="1">
    <source>
        <dbReference type="Pfam" id="PF03478"/>
    </source>
</evidence>
<organism evidence="2 3">
    <name type="scientific">Kingdonia uniflora</name>
    <dbReference type="NCBI Taxonomy" id="39325"/>
    <lineage>
        <taxon>Eukaryota</taxon>
        <taxon>Viridiplantae</taxon>
        <taxon>Streptophyta</taxon>
        <taxon>Embryophyta</taxon>
        <taxon>Tracheophyta</taxon>
        <taxon>Spermatophyta</taxon>
        <taxon>Magnoliopsida</taxon>
        <taxon>Ranunculales</taxon>
        <taxon>Circaeasteraceae</taxon>
        <taxon>Kingdonia</taxon>
    </lineage>
</organism>
<dbReference type="EMBL" id="JACGCM010001384">
    <property type="protein sequence ID" value="KAF6156069.1"/>
    <property type="molecule type" value="Genomic_DNA"/>
</dbReference>
<dbReference type="OrthoDB" id="642536at2759"/>